<accession>A0A9P7VKX9</accession>
<dbReference type="RefSeq" id="XP_043035366.1">
    <property type="nucleotide sequence ID" value="XM_043179527.1"/>
</dbReference>
<protein>
    <submittedName>
        <fullName evidence="1">Uncharacterized protein</fullName>
    </submittedName>
</protein>
<dbReference type="Proteomes" id="UP000812287">
    <property type="component" value="Unassembled WGS sequence"/>
</dbReference>
<keyword evidence="2" id="KW-1185">Reference proteome</keyword>
<sequence length="165" mass="18710">MLTSESRSLQTYRLHHYRISSMLSAGTIPKPEISLTIFISSPHPGEPGDTHGILEQLEPEKPTQGRGLALVRELAFQAPDGLSIYIHGLKDKGIQIYNAVLYRKILSRRSPRTYSLHFMEHADHVYTGLRAELVRTIVGWWDCPLKDRHLMSIWVGPEGDVKAKL</sequence>
<dbReference type="GeneID" id="66101821"/>
<comment type="caution">
    <text evidence="1">The sequence shown here is derived from an EMBL/GenBank/DDBJ whole genome shotgun (WGS) entry which is preliminary data.</text>
</comment>
<name>A0A9P7VKX9_9AGAR</name>
<proteinExistence type="predicted"/>
<evidence type="ECO:0000313" key="2">
    <source>
        <dbReference type="Proteomes" id="UP000812287"/>
    </source>
</evidence>
<reference evidence="1" key="1">
    <citation type="submission" date="2020-11" db="EMBL/GenBank/DDBJ databases">
        <title>Adaptations for nitrogen fixation in a non-lichenized fungal sporocarp promotes dispersal by wood-feeding termites.</title>
        <authorList>
            <consortium name="DOE Joint Genome Institute"/>
            <person name="Koch R.A."/>
            <person name="Yoon G."/>
            <person name="Arayal U."/>
            <person name="Lail K."/>
            <person name="Amirebrahimi M."/>
            <person name="Labutti K."/>
            <person name="Lipzen A."/>
            <person name="Riley R."/>
            <person name="Barry K."/>
            <person name="Henrissat B."/>
            <person name="Grigoriev I.V."/>
            <person name="Herr J.R."/>
            <person name="Aime M.C."/>
        </authorList>
    </citation>
    <scope>NUCLEOTIDE SEQUENCE</scope>
    <source>
        <strain evidence="1">MCA 3950</strain>
    </source>
</reference>
<gene>
    <name evidence="1" type="ORF">BT62DRAFT_1079809</name>
</gene>
<dbReference type="OrthoDB" id="9988524at2759"/>
<dbReference type="EMBL" id="MU250556">
    <property type="protein sequence ID" value="KAG7441866.1"/>
    <property type="molecule type" value="Genomic_DNA"/>
</dbReference>
<organism evidence="1 2">
    <name type="scientific">Guyanagaster necrorhizus</name>
    <dbReference type="NCBI Taxonomy" id="856835"/>
    <lineage>
        <taxon>Eukaryota</taxon>
        <taxon>Fungi</taxon>
        <taxon>Dikarya</taxon>
        <taxon>Basidiomycota</taxon>
        <taxon>Agaricomycotina</taxon>
        <taxon>Agaricomycetes</taxon>
        <taxon>Agaricomycetidae</taxon>
        <taxon>Agaricales</taxon>
        <taxon>Marasmiineae</taxon>
        <taxon>Physalacriaceae</taxon>
        <taxon>Guyanagaster</taxon>
    </lineage>
</organism>
<dbReference type="AlphaFoldDB" id="A0A9P7VKX9"/>
<evidence type="ECO:0000313" key="1">
    <source>
        <dbReference type="EMBL" id="KAG7441866.1"/>
    </source>
</evidence>